<keyword evidence="5" id="KW-1185">Reference proteome</keyword>
<evidence type="ECO:0000313" key="4">
    <source>
        <dbReference type="EMBL" id="WCL70685.1"/>
    </source>
</evidence>
<accession>A0ABY7RKA4</accession>
<protein>
    <recommendedName>
        <fullName evidence="3">Sulfur carrier protein FdhD</fullName>
    </recommendedName>
</protein>
<evidence type="ECO:0000256" key="1">
    <source>
        <dbReference type="ARBA" id="ARBA00022490"/>
    </source>
</evidence>
<gene>
    <name evidence="3 4" type="primary">fdhD</name>
    <name evidence="4" type="ORF">PJU73_04645</name>
</gene>
<dbReference type="Proteomes" id="UP001221268">
    <property type="component" value="Chromosome"/>
</dbReference>
<dbReference type="PIRSF" id="PIRSF015626">
    <property type="entry name" value="FdhD"/>
    <property type="match status" value="1"/>
</dbReference>
<evidence type="ECO:0000256" key="2">
    <source>
        <dbReference type="ARBA" id="ARBA00023150"/>
    </source>
</evidence>
<dbReference type="HAMAP" id="MF_00187">
    <property type="entry name" value="FdhD"/>
    <property type="match status" value="1"/>
</dbReference>
<dbReference type="PANTHER" id="PTHR30592">
    <property type="entry name" value="FORMATE DEHYDROGENASE"/>
    <property type="match status" value="1"/>
</dbReference>
<sequence length="265" mass="28418">MDNPLHSRMVFRVSAQNMQQDQDILAEETPVALVYNGISHVVLMATPQDLPQLARGFSLSEGIVARSSEIYDIEVHSVCDGIEVRLEIAAARFAALKERRRHLSGRTGCGLCGIDSLAAVRPAAQTVTRCGTLNPIDIQTTLLEFDRHQPLREQAGSVHAAAWVSGGKILAAFEDVGRHNALDKLIGCGSGKAWNWQQGFALISSRASYEMVAKAAAAGIGCIVAVSAPTALAVRLAENAGITLIGFARANKFTVYTHPQFIEAV</sequence>
<feature type="active site" description="Cysteine persulfide intermediate" evidence="3">
    <location>
        <position position="109"/>
    </location>
</feature>
<reference evidence="4 5" key="1">
    <citation type="submission" date="2023-01" db="EMBL/GenBank/DDBJ databases">
        <authorList>
            <person name="Yang C."/>
        </authorList>
    </citation>
    <scope>NUCLEOTIDE SEQUENCE [LARGE SCALE GENOMIC DNA]</scope>
    <source>
        <strain evidence="4 5">ZJ106</strain>
    </source>
</reference>
<comment type="similarity">
    <text evidence="3">Belongs to the FdhD family.</text>
</comment>
<comment type="function">
    <text evidence="3">Required for formate dehydrogenase (FDH) activity. Acts as a sulfur carrier protein that transfers sulfur from IscS to the molybdenum cofactor prior to its insertion into FDH.</text>
</comment>
<dbReference type="InterPro" id="IPR003786">
    <property type="entry name" value="FdhD"/>
</dbReference>
<dbReference type="InterPro" id="IPR016193">
    <property type="entry name" value="Cytidine_deaminase-like"/>
</dbReference>
<evidence type="ECO:0000313" key="5">
    <source>
        <dbReference type="Proteomes" id="UP001221268"/>
    </source>
</evidence>
<feature type="binding site" evidence="3">
    <location>
        <begin position="247"/>
        <end position="252"/>
    </location>
    <ligand>
        <name>Mo-bis(molybdopterin guanine dinucleotide)</name>
        <dbReference type="ChEBI" id="CHEBI:60539"/>
    </ligand>
</feature>
<dbReference type="RefSeq" id="WP_237090539.1">
    <property type="nucleotide sequence ID" value="NZ_CP116766.1"/>
</dbReference>
<dbReference type="Gene3D" id="3.40.140.10">
    <property type="entry name" value="Cytidine Deaminase, domain 2"/>
    <property type="match status" value="1"/>
</dbReference>
<keyword evidence="2 3" id="KW-0501">Molybdenum cofactor biosynthesis</keyword>
<dbReference type="SUPFAM" id="SSF53927">
    <property type="entry name" value="Cytidine deaminase-like"/>
    <property type="match status" value="1"/>
</dbReference>
<name>A0ABY7RKA4_9NEIS</name>
<organism evidence="4 5">
    <name type="scientific">Neisseria lisongii</name>
    <dbReference type="NCBI Taxonomy" id="2912188"/>
    <lineage>
        <taxon>Bacteria</taxon>
        <taxon>Pseudomonadati</taxon>
        <taxon>Pseudomonadota</taxon>
        <taxon>Betaproteobacteria</taxon>
        <taxon>Neisseriales</taxon>
        <taxon>Neisseriaceae</taxon>
        <taxon>Neisseria</taxon>
    </lineage>
</organism>
<dbReference type="NCBIfam" id="TIGR00129">
    <property type="entry name" value="fdhD_narQ"/>
    <property type="match status" value="1"/>
</dbReference>
<keyword evidence="1 3" id="KW-0963">Cytoplasm</keyword>
<dbReference type="Gene3D" id="3.10.20.10">
    <property type="match status" value="1"/>
</dbReference>
<dbReference type="PANTHER" id="PTHR30592:SF1">
    <property type="entry name" value="SULFUR CARRIER PROTEIN FDHD"/>
    <property type="match status" value="1"/>
</dbReference>
<proteinExistence type="inferred from homology"/>
<evidence type="ECO:0000256" key="3">
    <source>
        <dbReference type="HAMAP-Rule" id="MF_00187"/>
    </source>
</evidence>
<dbReference type="EMBL" id="CP116766">
    <property type="protein sequence ID" value="WCL70685.1"/>
    <property type="molecule type" value="Genomic_DNA"/>
</dbReference>
<dbReference type="Pfam" id="PF02634">
    <property type="entry name" value="FdhD-NarQ"/>
    <property type="match status" value="1"/>
</dbReference>
<comment type="subcellular location">
    <subcellularLocation>
        <location evidence="3">Cytoplasm</location>
    </subcellularLocation>
</comment>